<dbReference type="EMBL" id="GDID01001453">
    <property type="protein sequence ID" value="JAP95153.1"/>
    <property type="molecule type" value="Transcribed_RNA"/>
</dbReference>
<feature type="non-terminal residue" evidence="3">
    <location>
        <position position="1"/>
    </location>
</feature>
<evidence type="ECO:0000256" key="1">
    <source>
        <dbReference type="SAM" id="Phobius"/>
    </source>
</evidence>
<proteinExistence type="predicted"/>
<dbReference type="GO" id="GO:0005524">
    <property type="term" value="F:ATP binding"/>
    <property type="evidence" value="ECO:0007669"/>
    <property type="project" value="InterPro"/>
</dbReference>
<feature type="transmembrane region" description="Helical" evidence="1">
    <location>
        <begin position="6"/>
        <end position="24"/>
    </location>
</feature>
<organism evidence="3">
    <name type="scientific">Trepomonas sp. PC1</name>
    <dbReference type="NCBI Taxonomy" id="1076344"/>
    <lineage>
        <taxon>Eukaryota</taxon>
        <taxon>Metamonada</taxon>
        <taxon>Diplomonadida</taxon>
        <taxon>Hexamitidae</taxon>
        <taxon>Hexamitinae</taxon>
        <taxon>Trepomonas</taxon>
    </lineage>
</organism>
<dbReference type="AlphaFoldDB" id="A0A146KEJ8"/>
<dbReference type="Pfam" id="PF01695">
    <property type="entry name" value="IstB_IS21"/>
    <property type="match status" value="1"/>
</dbReference>
<name>A0A146KEJ8_9EUKA</name>
<gene>
    <name evidence="3" type="ORF">TPC1_11947</name>
</gene>
<keyword evidence="1" id="KW-0472">Membrane</keyword>
<keyword evidence="1" id="KW-0812">Transmembrane</keyword>
<keyword evidence="1" id="KW-1133">Transmembrane helix</keyword>
<evidence type="ECO:0000313" key="3">
    <source>
        <dbReference type="EMBL" id="JAP95153.1"/>
    </source>
</evidence>
<protein>
    <submittedName>
        <fullName evidence="3">ISPsy20, transposase IstB</fullName>
    </submittedName>
</protein>
<sequence>MGANSVIGYLLFSSSGGALLFHMLSQLYERTNVVITADLSFSEWTNFAPPLTRSPAGSAHTPLPHPRSRQ</sequence>
<evidence type="ECO:0000259" key="2">
    <source>
        <dbReference type="Pfam" id="PF01695"/>
    </source>
</evidence>
<feature type="domain" description="IstB-like ATP-binding" evidence="2">
    <location>
        <begin position="7"/>
        <end position="46"/>
    </location>
</feature>
<dbReference type="InterPro" id="IPR002611">
    <property type="entry name" value="IstB_ATP-bd"/>
</dbReference>
<accession>A0A146KEJ8</accession>
<reference evidence="3" key="1">
    <citation type="submission" date="2015-07" db="EMBL/GenBank/DDBJ databases">
        <title>Adaptation to a free-living lifestyle via gene acquisitions in the diplomonad Trepomonas sp. PC1.</title>
        <authorList>
            <person name="Xu F."/>
            <person name="Jerlstrom-Hultqvist J."/>
            <person name="Kolisko M."/>
            <person name="Simpson A.G.B."/>
            <person name="Roger A.J."/>
            <person name="Svard S.G."/>
            <person name="Andersson J.O."/>
        </authorList>
    </citation>
    <scope>NUCLEOTIDE SEQUENCE</scope>
    <source>
        <strain evidence="3">PC1</strain>
    </source>
</reference>